<dbReference type="PANTHER" id="PTHR42852:SF17">
    <property type="entry name" value="THIOREDOXIN-LIKE PROTEIN HI_1115"/>
    <property type="match status" value="1"/>
</dbReference>
<comment type="caution">
    <text evidence="2">The sequence shown here is derived from an EMBL/GenBank/DDBJ whole genome shotgun (WGS) entry which is preliminary data.</text>
</comment>
<dbReference type="EMBL" id="JBHSZV010000067">
    <property type="protein sequence ID" value="MFC7064163.1"/>
    <property type="molecule type" value="Genomic_DNA"/>
</dbReference>
<organism evidence="2 3">
    <name type="scientific">Halobacillus seohaensis</name>
    <dbReference type="NCBI Taxonomy" id="447421"/>
    <lineage>
        <taxon>Bacteria</taxon>
        <taxon>Bacillati</taxon>
        <taxon>Bacillota</taxon>
        <taxon>Bacilli</taxon>
        <taxon>Bacillales</taxon>
        <taxon>Bacillaceae</taxon>
        <taxon>Halobacillus</taxon>
    </lineage>
</organism>
<proteinExistence type="predicted"/>
<dbReference type="InterPro" id="IPR019734">
    <property type="entry name" value="TPR_rpt"/>
</dbReference>
<dbReference type="PANTHER" id="PTHR42852">
    <property type="entry name" value="THIOL:DISULFIDE INTERCHANGE PROTEIN DSBE"/>
    <property type="match status" value="1"/>
</dbReference>
<sequence>MPGWQSFYNEHKDENFEILSVAVDVQGPDVVKPYIENTTFKTVVDEENKLGNYFGFKVVPNGIFIDEDGTVRLIKQGFKVNEQEHVQALEKLIRHQLEKVEFDDVYYQPQSGASDLEKQLAETKFKLGVEYANNGKKDKAIQELDEALVLDQENFLIRKQRWYIRYPEKFSPTIDIEWQKKQLEKEKQEEAQLEDGMVCGPEGCYIPGT</sequence>
<dbReference type="RefSeq" id="WP_204711205.1">
    <property type="nucleotide sequence ID" value="NZ_JBHSZV010000067.1"/>
</dbReference>
<protein>
    <submittedName>
        <fullName evidence="2">Thioredoxin family protein</fullName>
    </submittedName>
</protein>
<evidence type="ECO:0000313" key="2">
    <source>
        <dbReference type="EMBL" id="MFC7064163.1"/>
    </source>
</evidence>
<evidence type="ECO:0000313" key="3">
    <source>
        <dbReference type="Proteomes" id="UP001596410"/>
    </source>
</evidence>
<dbReference type="PROSITE" id="PS50005">
    <property type="entry name" value="TPR"/>
    <property type="match status" value="1"/>
</dbReference>
<evidence type="ECO:0000256" key="1">
    <source>
        <dbReference type="PROSITE-ProRule" id="PRU00339"/>
    </source>
</evidence>
<dbReference type="SUPFAM" id="SSF52833">
    <property type="entry name" value="Thioredoxin-like"/>
    <property type="match status" value="1"/>
</dbReference>
<accession>A0ABW2ERW8</accession>
<keyword evidence="3" id="KW-1185">Reference proteome</keyword>
<reference evidence="3" key="1">
    <citation type="journal article" date="2019" name="Int. J. Syst. Evol. Microbiol.">
        <title>The Global Catalogue of Microorganisms (GCM) 10K type strain sequencing project: providing services to taxonomists for standard genome sequencing and annotation.</title>
        <authorList>
            <consortium name="The Broad Institute Genomics Platform"/>
            <consortium name="The Broad Institute Genome Sequencing Center for Infectious Disease"/>
            <person name="Wu L."/>
            <person name="Ma J."/>
        </authorList>
    </citation>
    <scope>NUCLEOTIDE SEQUENCE [LARGE SCALE GENOMIC DNA]</scope>
    <source>
        <strain evidence="3">CGMCC 4.1621</strain>
    </source>
</reference>
<feature type="repeat" description="TPR" evidence="1">
    <location>
        <begin position="121"/>
        <end position="154"/>
    </location>
</feature>
<keyword evidence="1" id="KW-0802">TPR repeat</keyword>
<dbReference type="InterPro" id="IPR036249">
    <property type="entry name" value="Thioredoxin-like_sf"/>
</dbReference>
<dbReference type="CDD" id="cd02966">
    <property type="entry name" value="TlpA_like_family"/>
    <property type="match status" value="1"/>
</dbReference>
<dbReference type="InterPro" id="IPR050553">
    <property type="entry name" value="Thioredoxin_ResA/DsbE_sf"/>
</dbReference>
<dbReference type="Gene3D" id="3.40.30.10">
    <property type="entry name" value="Glutaredoxin"/>
    <property type="match status" value="1"/>
</dbReference>
<name>A0ABW2ERW8_9BACI</name>
<gene>
    <name evidence="2" type="ORF">ACFQIC_20425</name>
</gene>
<dbReference type="Proteomes" id="UP001596410">
    <property type="component" value="Unassembled WGS sequence"/>
</dbReference>